<dbReference type="InterPro" id="IPR002509">
    <property type="entry name" value="NODB_dom"/>
</dbReference>
<gene>
    <name evidence="4" type="ORF">HUW48_22125</name>
</gene>
<dbReference type="KEGG" id="add:HUW48_22125"/>
<protein>
    <submittedName>
        <fullName evidence="4">Polysaccharide deacetylase family protein</fullName>
    </submittedName>
</protein>
<dbReference type="EMBL" id="CP055153">
    <property type="protein sequence ID" value="QMU30553.1"/>
    <property type="molecule type" value="Genomic_DNA"/>
</dbReference>
<dbReference type="PROSITE" id="PS51677">
    <property type="entry name" value="NODB"/>
    <property type="match status" value="1"/>
</dbReference>
<dbReference type="PANTHER" id="PTHR10587:SF133">
    <property type="entry name" value="CHITIN DEACETYLASE 1-RELATED"/>
    <property type="match status" value="1"/>
</dbReference>
<dbReference type="GO" id="GO:0005975">
    <property type="term" value="P:carbohydrate metabolic process"/>
    <property type="evidence" value="ECO:0007669"/>
    <property type="project" value="InterPro"/>
</dbReference>
<dbReference type="RefSeq" id="WP_182412999.1">
    <property type="nucleotide sequence ID" value="NZ_CP055153.1"/>
</dbReference>
<dbReference type="GO" id="GO:0016810">
    <property type="term" value="F:hydrolase activity, acting on carbon-nitrogen (but not peptide) bonds"/>
    <property type="evidence" value="ECO:0007669"/>
    <property type="project" value="InterPro"/>
</dbReference>
<keyword evidence="2" id="KW-0378">Hydrolase</keyword>
<dbReference type="PANTHER" id="PTHR10587">
    <property type="entry name" value="GLYCOSYL TRANSFERASE-RELATED"/>
    <property type="match status" value="1"/>
</dbReference>
<dbReference type="SUPFAM" id="SSF88713">
    <property type="entry name" value="Glycoside hydrolase/deacetylase"/>
    <property type="match status" value="1"/>
</dbReference>
<reference evidence="4 5" key="1">
    <citation type="submission" date="2020-06" db="EMBL/GenBank/DDBJ databases">
        <authorList>
            <person name="Hwang Y.J."/>
        </authorList>
    </citation>
    <scope>NUCLEOTIDE SEQUENCE [LARGE SCALE GENOMIC DNA]</scope>
    <source>
        <strain evidence="4 5">KUDC8001</strain>
    </source>
</reference>
<reference evidence="4 5" key="2">
    <citation type="submission" date="2020-08" db="EMBL/GenBank/DDBJ databases">
        <title>Adhaeribacter dokdonensis sp. nov., isolated from the rhizosphere of Elymus tsukushiensis, a plant native to the Dokdo Islands, Republic of Korea.</title>
        <authorList>
            <person name="Ghim S.Y."/>
        </authorList>
    </citation>
    <scope>NUCLEOTIDE SEQUENCE [LARGE SCALE GENOMIC DNA]</scope>
    <source>
        <strain evidence="4 5">KUDC8001</strain>
    </source>
</reference>
<dbReference type="GO" id="GO:0016020">
    <property type="term" value="C:membrane"/>
    <property type="evidence" value="ECO:0007669"/>
    <property type="project" value="TreeGrafter"/>
</dbReference>
<feature type="domain" description="NodB homology" evidence="3">
    <location>
        <begin position="48"/>
        <end position="279"/>
    </location>
</feature>
<proteinExistence type="predicted"/>
<evidence type="ECO:0000259" key="3">
    <source>
        <dbReference type="PROSITE" id="PS51677"/>
    </source>
</evidence>
<name>A0A7L7LCQ1_9BACT</name>
<sequence length="279" mass="31050">MKLNPNCFTGQAKTLIGYYLFFQFLLFGKVILAQPTTSAFSWPEGKQAAISLSFDDARLSQVDSGTALLDQYQVKATFYVVPSGVEQRLEGWKKAVSSSHEIGNHSLNHPCTGNFPWARQKALEDYSLKKMRQELTECNKQVQELLGVKPEVFAYPCGQKFVGRGRKTKSYVPLVASLFNSGRGWLDEGPNDPLFCDPAQLTGMESDGKDFEEILPILEEAKKTGKWVVLAGHEMGHSGPQTTRLSMLQKLLEYAQNPANGVWLAPVGTVGKYIQDHKK</sequence>
<dbReference type="Gene3D" id="3.20.20.370">
    <property type="entry name" value="Glycoside hydrolase/deacetylase"/>
    <property type="match status" value="1"/>
</dbReference>
<dbReference type="AlphaFoldDB" id="A0A7L7LCQ1"/>
<dbReference type="Proteomes" id="UP000514509">
    <property type="component" value="Chromosome"/>
</dbReference>
<evidence type="ECO:0000313" key="5">
    <source>
        <dbReference type="Proteomes" id="UP000514509"/>
    </source>
</evidence>
<evidence type="ECO:0000256" key="1">
    <source>
        <dbReference type="ARBA" id="ARBA00022723"/>
    </source>
</evidence>
<keyword evidence="1" id="KW-0479">Metal-binding</keyword>
<dbReference type="Pfam" id="PF01522">
    <property type="entry name" value="Polysacc_deac_1"/>
    <property type="match status" value="1"/>
</dbReference>
<organism evidence="4 5">
    <name type="scientific">Adhaeribacter radiodurans</name>
    <dbReference type="NCBI Taxonomy" id="2745197"/>
    <lineage>
        <taxon>Bacteria</taxon>
        <taxon>Pseudomonadati</taxon>
        <taxon>Bacteroidota</taxon>
        <taxon>Cytophagia</taxon>
        <taxon>Cytophagales</taxon>
        <taxon>Hymenobacteraceae</taxon>
        <taxon>Adhaeribacter</taxon>
    </lineage>
</organism>
<dbReference type="InterPro" id="IPR011330">
    <property type="entry name" value="Glyco_hydro/deAcase_b/a-brl"/>
</dbReference>
<dbReference type="CDD" id="cd10967">
    <property type="entry name" value="CE4_GLA_like_6s"/>
    <property type="match status" value="1"/>
</dbReference>
<dbReference type="GO" id="GO:0046872">
    <property type="term" value="F:metal ion binding"/>
    <property type="evidence" value="ECO:0007669"/>
    <property type="project" value="UniProtKB-KW"/>
</dbReference>
<evidence type="ECO:0000256" key="2">
    <source>
        <dbReference type="ARBA" id="ARBA00022801"/>
    </source>
</evidence>
<dbReference type="InterPro" id="IPR050248">
    <property type="entry name" value="Polysacc_deacetylase_ArnD"/>
</dbReference>
<accession>A0A7L7LCQ1</accession>
<keyword evidence="5" id="KW-1185">Reference proteome</keyword>
<evidence type="ECO:0000313" key="4">
    <source>
        <dbReference type="EMBL" id="QMU30553.1"/>
    </source>
</evidence>